<sequence>MTTNGLRLAGLVAALYAARRYYRNWGTTKDECRMSLAGDELTVGPYVQTTEAVWIDASSETVWPWLVQMGQDRAGIYTFEALENLIGLHYHNADEVHPEWQNLAPGDTVRLARKGWLGLREGLTLQVESIVNGQSIVLRATSPQHLCDMVWSFNLIPHWEDRCRLLIRVRTGLRHPGQVLITESMGPAVAFVTRGILLGVKRRAQGQHQAELSAARASDDLHRVV</sequence>
<dbReference type="Proteomes" id="UP000005442">
    <property type="component" value="Chromosome"/>
</dbReference>
<dbReference type="HOGENOM" id="CLU_099837_0_0_11"/>
<name>G8RQ99_MYCRN</name>
<keyword evidence="2" id="KW-1185">Reference proteome</keyword>
<evidence type="ECO:0008006" key="3">
    <source>
        <dbReference type="Google" id="ProtNLM"/>
    </source>
</evidence>
<dbReference type="RefSeq" id="WP_014214102.1">
    <property type="nucleotide sequence ID" value="NC_016604.1"/>
</dbReference>
<reference evidence="1 2" key="1">
    <citation type="submission" date="2011-12" db="EMBL/GenBank/DDBJ databases">
        <title>Complete sequence of Mycobacterium rhodesiae NBB3.</title>
        <authorList>
            <consortium name="US DOE Joint Genome Institute"/>
            <person name="Lucas S."/>
            <person name="Han J."/>
            <person name="Lapidus A."/>
            <person name="Cheng J.-F."/>
            <person name="Goodwin L."/>
            <person name="Pitluck S."/>
            <person name="Peters L."/>
            <person name="Mikhailova N."/>
            <person name="Gu W."/>
            <person name="Detter J.C."/>
            <person name="Han C."/>
            <person name="Tapia R."/>
            <person name="Land M."/>
            <person name="Hauser L."/>
            <person name="Kyrpides N."/>
            <person name="Ivanova N."/>
            <person name="Pagani I."/>
            <person name="Mattes T."/>
            <person name="Holmes A."/>
            <person name="Rutledge P."/>
            <person name="Paulsen I."/>
            <person name="Coleman N."/>
            <person name="Woyke T."/>
        </authorList>
    </citation>
    <scope>NUCLEOTIDE SEQUENCE [LARGE SCALE GENOMIC DNA]</scope>
    <source>
        <strain evidence="1 2">NBB3</strain>
    </source>
</reference>
<dbReference type="EMBL" id="CP003169">
    <property type="protein sequence ID" value="AEV76365.1"/>
    <property type="molecule type" value="Genomic_DNA"/>
</dbReference>
<evidence type="ECO:0000313" key="1">
    <source>
        <dbReference type="EMBL" id="AEV76365.1"/>
    </source>
</evidence>
<accession>G8RQ99</accession>
<dbReference type="PATRIC" id="fig|710685.3.peg.5928"/>
<dbReference type="AlphaFoldDB" id="G8RQ99"/>
<dbReference type="OrthoDB" id="3255669at2"/>
<organism evidence="1 2">
    <name type="scientific">Mycolicibacterium rhodesiae (strain NBB3)</name>
    <name type="common">Mycobacterium rhodesiae</name>
    <dbReference type="NCBI Taxonomy" id="710685"/>
    <lineage>
        <taxon>Bacteria</taxon>
        <taxon>Bacillati</taxon>
        <taxon>Actinomycetota</taxon>
        <taxon>Actinomycetes</taxon>
        <taxon>Mycobacteriales</taxon>
        <taxon>Mycobacteriaceae</taxon>
        <taxon>Mycolicibacterium</taxon>
    </lineage>
</organism>
<dbReference type="STRING" id="710685.MycrhN_5900"/>
<evidence type="ECO:0000313" key="2">
    <source>
        <dbReference type="Proteomes" id="UP000005442"/>
    </source>
</evidence>
<dbReference type="KEGG" id="mrh:MycrhN_5900"/>
<proteinExistence type="predicted"/>
<dbReference type="eggNOG" id="COG3832">
    <property type="taxonomic scope" value="Bacteria"/>
</dbReference>
<gene>
    <name evidence="1" type="ordered locus">MycrhN_5900</name>
</gene>
<protein>
    <recommendedName>
        <fullName evidence="3">SRPBCC family protein</fullName>
    </recommendedName>
</protein>